<accession>A0AAX3J9X8</accession>
<protein>
    <submittedName>
        <fullName evidence="1">Uncharacterized protein</fullName>
    </submittedName>
</protein>
<comment type="caution">
    <text evidence="1">The sequence shown here is derived from an EMBL/GenBank/DDBJ whole genome shotgun (WGS) entry which is preliminary data.</text>
</comment>
<gene>
    <name evidence="1" type="ORF">PANT111_390001</name>
</gene>
<dbReference type="EMBL" id="CABWMH010000033">
    <property type="protein sequence ID" value="VXC34137.1"/>
    <property type="molecule type" value="Genomic_DNA"/>
</dbReference>
<evidence type="ECO:0000313" key="1">
    <source>
        <dbReference type="EMBL" id="VXC34137.1"/>
    </source>
</evidence>
<organism evidence="1 2">
    <name type="scientific">Pantoea brenneri</name>
    <dbReference type="NCBI Taxonomy" id="472694"/>
    <lineage>
        <taxon>Bacteria</taxon>
        <taxon>Pseudomonadati</taxon>
        <taxon>Pseudomonadota</taxon>
        <taxon>Gammaproteobacteria</taxon>
        <taxon>Enterobacterales</taxon>
        <taxon>Erwiniaceae</taxon>
        <taxon>Pantoea</taxon>
    </lineage>
</organism>
<dbReference type="Proteomes" id="UP000433737">
    <property type="component" value="Unassembled WGS sequence"/>
</dbReference>
<sequence length="58" mass="6072">MIRAELISGSGSAAAPLQTGWRDECDGLMQAIATGRGTEELFPLITAGERPMLIPPSS</sequence>
<dbReference type="AlphaFoldDB" id="A0AAX3J9X8"/>
<evidence type="ECO:0000313" key="2">
    <source>
        <dbReference type="Proteomes" id="UP000433737"/>
    </source>
</evidence>
<proteinExistence type="predicted"/>
<reference evidence="1 2" key="1">
    <citation type="submission" date="2019-10" db="EMBL/GenBank/DDBJ databases">
        <authorList>
            <person name="Karimi E."/>
        </authorList>
    </citation>
    <scope>NUCLEOTIDE SEQUENCE [LARGE SCALE GENOMIC DNA]</scope>
    <source>
        <strain evidence="1">Pantoea sp. 111</strain>
    </source>
</reference>
<name>A0AAX3J9X8_9GAMM</name>